<feature type="domain" description="Cadherin" evidence="16">
    <location>
        <begin position="60"/>
        <end position="133"/>
    </location>
</feature>
<dbReference type="GO" id="GO:0016342">
    <property type="term" value="C:catenin complex"/>
    <property type="evidence" value="ECO:0007669"/>
    <property type="project" value="TreeGrafter"/>
</dbReference>
<organism evidence="17 18">
    <name type="scientific">Oryzias melastigma</name>
    <name type="common">Marine medaka</name>
    <dbReference type="NCBI Taxonomy" id="30732"/>
    <lineage>
        <taxon>Eukaryota</taxon>
        <taxon>Metazoa</taxon>
        <taxon>Chordata</taxon>
        <taxon>Craniata</taxon>
        <taxon>Vertebrata</taxon>
        <taxon>Euteleostomi</taxon>
        <taxon>Actinopterygii</taxon>
        <taxon>Neopterygii</taxon>
        <taxon>Teleostei</taxon>
        <taxon>Neoteleostei</taxon>
        <taxon>Acanthomorphata</taxon>
        <taxon>Ovalentaria</taxon>
        <taxon>Atherinomorphae</taxon>
        <taxon>Beloniformes</taxon>
        <taxon>Adrianichthyidae</taxon>
        <taxon>Oryziinae</taxon>
        <taxon>Oryzias</taxon>
    </lineage>
</organism>
<dbReference type="FunFam" id="2.60.40.60:FF:000011">
    <property type="entry name" value="Cadherin 1"/>
    <property type="match status" value="1"/>
</dbReference>
<evidence type="ECO:0000256" key="14">
    <source>
        <dbReference type="PROSITE-ProRule" id="PRU00043"/>
    </source>
</evidence>
<dbReference type="GO" id="GO:0044331">
    <property type="term" value="P:cell-cell adhesion mediated by cadherin"/>
    <property type="evidence" value="ECO:0007669"/>
    <property type="project" value="TreeGrafter"/>
</dbReference>
<dbReference type="GO" id="GO:0005912">
    <property type="term" value="C:adherens junction"/>
    <property type="evidence" value="ECO:0007669"/>
    <property type="project" value="TreeGrafter"/>
</dbReference>
<dbReference type="GO" id="GO:0045296">
    <property type="term" value="F:cadherin binding"/>
    <property type="evidence" value="ECO:0007669"/>
    <property type="project" value="TreeGrafter"/>
</dbReference>
<dbReference type="Pfam" id="PF00028">
    <property type="entry name" value="Cadherin"/>
    <property type="match status" value="3"/>
</dbReference>
<evidence type="ECO:0000256" key="9">
    <source>
        <dbReference type="ARBA" id="ARBA00022837"/>
    </source>
</evidence>
<evidence type="ECO:0000256" key="13">
    <source>
        <dbReference type="ARBA" id="ARBA00023180"/>
    </source>
</evidence>
<dbReference type="GO" id="GO:0008013">
    <property type="term" value="F:beta-catenin binding"/>
    <property type="evidence" value="ECO:0007669"/>
    <property type="project" value="TreeGrafter"/>
</dbReference>
<evidence type="ECO:0000256" key="10">
    <source>
        <dbReference type="ARBA" id="ARBA00022889"/>
    </source>
</evidence>
<evidence type="ECO:0000256" key="12">
    <source>
        <dbReference type="ARBA" id="ARBA00023136"/>
    </source>
</evidence>
<dbReference type="PRINTS" id="PR00205">
    <property type="entry name" value="CADHERIN"/>
</dbReference>
<name>A0A834CA13_ORYME</name>
<dbReference type="GO" id="GO:0005737">
    <property type="term" value="C:cytoplasm"/>
    <property type="evidence" value="ECO:0007669"/>
    <property type="project" value="UniProtKB-SubCell"/>
</dbReference>
<evidence type="ECO:0000256" key="6">
    <source>
        <dbReference type="ARBA" id="ARBA00022723"/>
    </source>
</evidence>
<feature type="domain" description="Cadherin" evidence="16">
    <location>
        <begin position="376"/>
        <end position="483"/>
    </location>
</feature>
<accession>A0A834CA13</accession>
<dbReference type="GO" id="GO:0016477">
    <property type="term" value="P:cell migration"/>
    <property type="evidence" value="ECO:0007669"/>
    <property type="project" value="TreeGrafter"/>
</dbReference>
<keyword evidence="12 15" id="KW-0472">Membrane</keyword>
<dbReference type="GO" id="GO:0016339">
    <property type="term" value="P:calcium-dependent cell-cell adhesion via plasma membrane cell adhesion molecules"/>
    <property type="evidence" value="ECO:0007669"/>
    <property type="project" value="TreeGrafter"/>
</dbReference>
<evidence type="ECO:0000256" key="2">
    <source>
        <dbReference type="ARBA" id="ARBA00004496"/>
    </source>
</evidence>
<keyword evidence="5 15" id="KW-0812">Transmembrane</keyword>
<comment type="caution">
    <text evidence="17">The sequence shown here is derived from an EMBL/GenBank/DDBJ whole genome shotgun (WGS) entry which is preliminary data.</text>
</comment>
<dbReference type="GO" id="GO:0060027">
    <property type="term" value="P:convergent extension involved in gastrulation"/>
    <property type="evidence" value="ECO:0007669"/>
    <property type="project" value="UniProtKB-ARBA"/>
</dbReference>
<evidence type="ECO:0000256" key="5">
    <source>
        <dbReference type="ARBA" id="ARBA00022692"/>
    </source>
</evidence>
<evidence type="ECO:0000256" key="11">
    <source>
        <dbReference type="ARBA" id="ARBA00022989"/>
    </source>
</evidence>
<feature type="transmembrane region" description="Helical" evidence="15">
    <location>
        <begin position="590"/>
        <end position="615"/>
    </location>
</feature>
<evidence type="ECO:0000313" key="18">
    <source>
        <dbReference type="Proteomes" id="UP000646548"/>
    </source>
</evidence>
<dbReference type="FunFam" id="2.60.40.60:FF:000019">
    <property type="entry name" value="Cadherin 2"/>
    <property type="match status" value="1"/>
</dbReference>
<dbReference type="CDD" id="cd11304">
    <property type="entry name" value="Cadherin_repeat"/>
    <property type="match status" value="4"/>
</dbReference>
<dbReference type="InterPro" id="IPR015919">
    <property type="entry name" value="Cadherin-like_sf"/>
</dbReference>
<dbReference type="SMART" id="SM00112">
    <property type="entry name" value="CA"/>
    <property type="match status" value="4"/>
</dbReference>
<dbReference type="PROSITE" id="PS00232">
    <property type="entry name" value="CADHERIN_1"/>
    <property type="match status" value="2"/>
</dbReference>
<sequence>MPVLTQSQLQIYYLSSPACSEVLSRHRRTWIIATFEIEEESQGPFPYELGTVNVERKYPVYFELYGEGVDEEPEGVLSIDRKTGTIYANKAVDYEARTRLKLRFEATKSDLSIDTKLGIEITINDINDNPPRFDRDLYEIQVNEVTTQGSHLLSVQAHDRDQRGSPNSTFHYEILSVTPKTSDTEFFISELGAISFKGCLNRDVSEKFTILVEAKDHGDVISLSSSTTVVIHVLDGNNHLPIISGQTGPGKVKENESGKSPLRLHVTDEDSVNSSAWRARYTIDGDSAGNFHIETDPETNDGILTILKPLDFEGGPQREVHIIVENQDPYFHCKVEEKTPSGLWKVDIGETHDHGGAASIKAIIEVEDTNDPPTFKVVVKSAMLEENVPAGTWVERMVAVDPDSIHTRDFVYEIGSDPAGWLTVDPHTGDITTNMVPDRESPHVVDGIYTIVLLAVDDDTPPLTGSATLLIHLGDQNDNPPQLELNHVDICMSDIPTTTNITAFDLDGYPFGGPFKFELLGNVQGKWKLDPTYGLTAGLVKEAGVYAGKHTIDLKISDLQEVSAVYNLSVTVCDCLVTPNCRSKNSSTKAAFGAVGIALASLLLFLILLLMAFFFSCKEEFIFHLDYPCGETLLASNTERPGTDCKMPANIATIQHCKAAVEQSQQDGGQNVFSEKGTRQSLNSGHYRSNSLRIISHPSRNKFDQSRRSLRVPRHKYQFDETGTMGFSSNINYFTNTGTLSFLHKKKPSFMTDAALHTLLQRRLFSLQESDDLLDYEPRVYTEEGDANTPSELETISIPDENPTSFLEMLNDFDPRFKQLVYICKPVKQ</sequence>
<dbReference type="PROSITE" id="PS50268">
    <property type="entry name" value="CADHERIN_2"/>
    <property type="match status" value="4"/>
</dbReference>
<keyword evidence="3" id="KW-1003">Cell membrane</keyword>
<dbReference type="SUPFAM" id="SSF49313">
    <property type="entry name" value="Cadherin-like"/>
    <property type="match status" value="5"/>
</dbReference>
<evidence type="ECO:0000259" key="16">
    <source>
        <dbReference type="PROSITE" id="PS50268"/>
    </source>
</evidence>
<evidence type="ECO:0000256" key="8">
    <source>
        <dbReference type="ARBA" id="ARBA00022737"/>
    </source>
</evidence>
<keyword evidence="13" id="KW-0325">Glycoprotein</keyword>
<evidence type="ECO:0000256" key="3">
    <source>
        <dbReference type="ARBA" id="ARBA00022475"/>
    </source>
</evidence>
<reference evidence="17" key="1">
    <citation type="journal article" name="BMC Genomics">
        <title>Long-read sequencing and de novo genome assembly of marine medaka (Oryzias melastigma).</title>
        <authorList>
            <person name="Liang P."/>
            <person name="Saqib H.S.A."/>
            <person name="Ni X."/>
            <person name="Shen Y."/>
        </authorList>
    </citation>
    <scope>NUCLEOTIDE SEQUENCE</scope>
    <source>
        <strain evidence="17">Bigg-433</strain>
    </source>
</reference>
<dbReference type="GO" id="GO:0007156">
    <property type="term" value="P:homophilic cell adhesion via plasma membrane adhesion molecules"/>
    <property type="evidence" value="ECO:0007669"/>
    <property type="project" value="InterPro"/>
</dbReference>
<dbReference type="EMBL" id="WKFB01000448">
    <property type="protein sequence ID" value="KAF6722741.1"/>
    <property type="molecule type" value="Genomic_DNA"/>
</dbReference>
<evidence type="ECO:0000256" key="1">
    <source>
        <dbReference type="ARBA" id="ARBA00004251"/>
    </source>
</evidence>
<dbReference type="PANTHER" id="PTHR24027:SF433">
    <property type="entry name" value="CADHERIN 27-RELATED"/>
    <property type="match status" value="1"/>
</dbReference>
<comment type="subcellular location">
    <subcellularLocation>
        <location evidence="1">Cell membrane</location>
        <topology evidence="1">Single-pass type I membrane protein</topology>
    </subcellularLocation>
    <subcellularLocation>
        <location evidence="2">Cytoplasm</location>
    </subcellularLocation>
</comment>
<dbReference type="InterPro" id="IPR039808">
    <property type="entry name" value="Cadherin"/>
</dbReference>
<dbReference type="Gene3D" id="2.60.40.60">
    <property type="entry name" value="Cadherins"/>
    <property type="match status" value="5"/>
</dbReference>
<dbReference type="GO" id="GO:0007043">
    <property type="term" value="P:cell-cell junction assembly"/>
    <property type="evidence" value="ECO:0007669"/>
    <property type="project" value="TreeGrafter"/>
</dbReference>
<proteinExistence type="predicted"/>
<dbReference type="InterPro" id="IPR002126">
    <property type="entry name" value="Cadherin-like_dom"/>
</dbReference>
<evidence type="ECO:0000313" key="17">
    <source>
        <dbReference type="EMBL" id="KAF6722741.1"/>
    </source>
</evidence>
<dbReference type="FunFam" id="2.60.40.60:FF:000095">
    <property type="entry name" value="Cadherin 13"/>
    <property type="match status" value="1"/>
</dbReference>
<keyword evidence="4" id="KW-0963">Cytoplasm</keyword>
<feature type="domain" description="Cadherin" evidence="16">
    <location>
        <begin position="134"/>
        <end position="243"/>
    </location>
</feature>
<dbReference type="InterPro" id="IPR020894">
    <property type="entry name" value="Cadherin_CS"/>
</dbReference>
<feature type="domain" description="Cadherin" evidence="16">
    <location>
        <begin position="252"/>
        <end position="375"/>
    </location>
</feature>
<evidence type="ECO:0000256" key="4">
    <source>
        <dbReference type="ARBA" id="ARBA00022490"/>
    </source>
</evidence>
<keyword evidence="10" id="KW-0130">Cell adhesion</keyword>
<protein>
    <submittedName>
        <fullName evidence="17">Cadherin-like protein 26</fullName>
    </submittedName>
</protein>
<keyword evidence="6" id="KW-0479">Metal-binding</keyword>
<keyword evidence="8" id="KW-0677">Repeat</keyword>
<dbReference type="AlphaFoldDB" id="A0A834CA13"/>
<dbReference type="GO" id="GO:0034332">
    <property type="term" value="P:adherens junction organization"/>
    <property type="evidence" value="ECO:0007669"/>
    <property type="project" value="TreeGrafter"/>
</dbReference>
<keyword evidence="7" id="KW-0732">Signal</keyword>
<evidence type="ECO:0000256" key="15">
    <source>
        <dbReference type="SAM" id="Phobius"/>
    </source>
</evidence>
<gene>
    <name evidence="17" type="ORF">FQA47_010285</name>
</gene>
<dbReference type="PANTHER" id="PTHR24027">
    <property type="entry name" value="CADHERIN-23"/>
    <property type="match status" value="1"/>
</dbReference>
<dbReference type="FunFam" id="2.60.40.60:FF:000158">
    <property type="entry name" value="Dachsous cadherin-related 1"/>
    <property type="match status" value="1"/>
</dbReference>
<keyword evidence="11 15" id="KW-1133">Transmembrane helix</keyword>
<dbReference type="Proteomes" id="UP000646548">
    <property type="component" value="Unassembled WGS sequence"/>
</dbReference>
<evidence type="ECO:0000256" key="7">
    <source>
        <dbReference type="ARBA" id="ARBA00022729"/>
    </source>
</evidence>
<dbReference type="GO" id="GO:0005509">
    <property type="term" value="F:calcium ion binding"/>
    <property type="evidence" value="ECO:0007669"/>
    <property type="project" value="UniProtKB-UniRule"/>
</dbReference>
<dbReference type="GO" id="GO:0000902">
    <property type="term" value="P:cell morphogenesis"/>
    <property type="evidence" value="ECO:0007669"/>
    <property type="project" value="TreeGrafter"/>
</dbReference>
<keyword evidence="9 14" id="KW-0106">Calcium</keyword>